<dbReference type="GeneID" id="31367231"/>
<keyword evidence="7" id="KW-1185">Reference proteome</keyword>
<dbReference type="InParanoid" id="D3BUE4"/>
<dbReference type="SUPFAM" id="SSF49590">
    <property type="entry name" value="PHL pollen allergen"/>
    <property type="match status" value="1"/>
</dbReference>
<evidence type="ECO:0000313" key="7">
    <source>
        <dbReference type="Proteomes" id="UP000001396"/>
    </source>
</evidence>
<dbReference type="RefSeq" id="XP_020426866.1">
    <property type="nucleotide sequence ID" value="XM_020582512.1"/>
</dbReference>
<dbReference type="EMBL" id="ADBJ01000060">
    <property type="protein sequence ID" value="EFA74732.1"/>
    <property type="molecule type" value="Genomic_DNA"/>
</dbReference>
<feature type="chain" id="PRO_5003042755" evidence="4">
    <location>
        <begin position="19"/>
        <end position="283"/>
    </location>
</feature>
<dbReference type="AlphaFoldDB" id="D3BUE4"/>
<proteinExistence type="inferred from homology"/>
<dbReference type="Proteomes" id="UP000001396">
    <property type="component" value="Unassembled WGS sequence"/>
</dbReference>
<organism evidence="6 7">
    <name type="scientific">Heterostelium pallidum (strain ATCC 26659 / Pp 5 / PN500)</name>
    <name type="common">Cellular slime mold</name>
    <name type="synonym">Polysphondylium pallidum</name>
    <dbReference type="NCBI Taxonomy" id="670386"/>
    <lineage>
        <taxon>Eukaryota</taxon>
        <taxon>Amoebozoa</taxon>
        <taxon>Evosea</taxon>
        <taxon>Eumycetozoa</taxon>
        <taxon>Dictyostelia</taxon>
        <taxon>Acytosteliales</taxon>
        <taxon>Acytosteliaceae</taxon>
        <taxon>Heterostelium</taxon>
    </lineage>
</organism>
<dbReference type="InterPro" id="IPR036749">
    <property type="entry name" value="Expansin_CBD_sf"/>
</dbReference>
<dbReference type="OMA" id="RFCIRGT"/>
<dbReference type="InterPro" id="IPR036908">
    <property type="entry name" value="RlpA-like_sf"/>
</dbReference>
<comment type="caution">
    <text evidence="6">The sequence shown here is derived from an EMBL/GenBank/DDBJ whole genome shotgun (WGS) entry which is preliminary data.</text>
</comment>
<dbReference type="SUPFAM" id="SSF50685">
    <property type="entry name" value="Barwin-like endoglucanases"/>
    <property type="match status" value="1"/>
</dbReference>
<sequence>MKEICIFIFINFLSCILANNYPSYAGPPYLYNSGGEATGTHYDYPQNGNCGYGNLFGRLGPHTNNIVAVNTHLFNSTLQCGQCYDLFINNKTLTVIVTDQCPDPGWCDSHHTHFDLYKPAFELLQDPNILGTMSNITFKKVPCPIQGNIHVYLKPGYSQYYQSILIFNHTIGIESVDILKENTTQYTPMRRTFDNHWEPVVWGNPGNSYKLRINSVLGESVVAIIDQPCSDKLYDSGAQFSRIPGPTDGINPFYSMDTTSSANTQPTYSITHIVLLFLLFLYF</sequence>
<dbReference type="PANTHER" id="PTHR31836:SF21">
    <property type="entry name" value="EXPANSIN-LIKE PROTEIN 7"/>
    <property type="match status" value="1"/>
</dbReference>
<evidence type="ECO:0000259" key="5">
    <source>
        <dbReference type="PROSITE" id="PS50842"/>
    </source>
</evidence>
<feature type="domain" description="Expansin-like EG45" evidence="5">
    <location>
        <begin position="47"/>
        <end position="148"/>
    </location>
</feature>
<keyword evidence="3" id="KW-1015">Disulfide bond</keyword>
<accession>D3BUE4</accession>
<comment type="similarity">
    <text evidence="1">Belongs to the expansin family. Expansin A subfamily.</text>
</comment>
<dbReference type="Gene3D" id="2.60.40.760">
    <property type="entry name" value="Expansin, cellulose-binding-like domain"/>
    <property type="match status" value="1"/>
</dbReference>
<evidence type="ECO:0000256" key="3">
    <source>
        <dbReference type="ARBA" id="ARBA00023157"/>
    </source>
</evidence>
<dbReference type="Gene3D" id="2.40.40.10">
    <property type="entry name" value="RlpA-like domain"/>
    <property type="match status" value="1"/>
</dbReference>
<keyword evidence="2 4" id="KW-0732">Signal</keyword>
<name>D3BUE4_HETP5</name>
<dbReference type="CDD" id="cd22271">
    <property type="entry name" value="DPBB_EXP_N-like"/>
    <property type="match status" value="1"/>
</dbReference>
<gene>
    <name evidence="6" type="primary">expl6</name>
    <name evidence="6" type="ORF">PPL_11763</name>
</gene>
<evidence type="ECO:0000313" key="6">
    <source>
        <dbReference type="EMBL" id="EFA74732.1"/>
    </source>
</evidence>
<dbReference type="InterPro" id="IPR007112">
    <property type="entry name" value="Expansin/allergen_DPBB_dom"/>
</dbReference>
<protein>
    <submittedName>
        <fullName evidence="6">Expansin-like protein</fullName>
    </submittedName>
</protein>
<evidence type="ECO:0000256" key="2">
    <source>
        <dbReference type="ARBA" id="ARBA00022729"/>
    </source>
</evidence>
<dbReference type="InterPro" id="IPR051477">
    <property type="entry name" value="Expansin_CellWall"/>
</dbReference>
<feature type="signal peptide" evidence="4">
    <location>
        <begin position="1"/>
        <end position="18"/>
    </location>
</feature>
<evidence type="ECO:0000256" key="4">
    <source>
        <dbReference type="SAM" id="SignalP"/>
    </source>
</evidence>
<dbReference type="PANTHER" id="PTHR31836">
    <property type="match status" value="1"/>
</dbReference>
<evidence type="ECO:0000256" key="1">
    <source>
        <dbReference type="ARBA" id="ARBA00005392"/>
    </source>
</evidence>
<dbReference type="SMART" id="SM00837">
    <property type="entry name" value="DPBB_1"/>
    <property type="match status" value="1"/>
</dbReference>
<reference evidence="6 7" key="1">
    <citation type="journal article" date="2011" name="Genome Res.">
        <title>Phylogeny-wide analysis of social amoeba genomes highlights ancient origins for complex intercellular communication.</title>
        <authorList>
            <person name="Heidel A.J."/>
            <person name="Lawal H.M."/>
            <person name="Felder M."/>
            <person name="Schilde C."/>
            <person name="Helps N.R."/>
            <person name="Tunggal B."/>
            <person name="Rivero F."/>
            <person name="John U."/>
            <person name="Schleicher M."/>
            <person name="Eichinger L."/>
            <person name="Platzer M."/>
            <person name="Noegel A.A."/>
            <person name="Schaap P."/>
            <person name="Gloeckner G."/>
        </authorList>
    </citation>
    <scope>NUCLEOTIDE SEQUENCE [LARGE SCALE GENOMIC DNA]</scope>
    <source>
        <strain evidence="7">ATCC 26659 / Pp 5 / PN500</strain>
    </source>
</reference>
<dbReference type="PROSITE" id="PS50842">
    <property type="entry name" value="EXPANSIN_EG45"/>
    <property type="match status" value="1"/>
</dbReference>